<name>A0A1Y3BA99_EURMA</name>
<feature type="compositionally biased region" description="Low complexity" evidence="1">
    <location>
        <begin position="58"/>
        <end position="80"/>
    </location>
</feature>
<feature type="compositionally biased region" description="Polar residues" evidence="1">
    <location>
        <begin position="81"/>
        <end position="90"/>
    </location>
</feature>
<dbReference type="Proteomes" id="UP000194236">
    <property type="component" value="Unassembled WGS sequence"/>
</dbReference>
<evidence type="ECO:0000256" key="1">
    <source>
        <dbReference type="SAM" id="MobiDB-lite"/>
    </source>
</evidence>
<feature type="compositionally biased region" description="Basic and acidic residues" evidence="1">
    <location>
        <begin position="155"/>
        <end position="165"/>
    </location>
</feature>
<comment type="caution">
    <text evidence="2">The sequence shown here is derived from an EMBL/GenBank/DDBJ whole genome shotgun (WGS) entry which is preliminary data.</text>
</comment>
<evidence type="ECO:0000313" key="3">
    <source>
        <dbReference type="Proteomes" id="UP000194236"/>
    </source>
</evidence>
<keyword evidence="3" id="KW-1185">Reference proteome</keyword>
<gene>
    <name evidence="2" type="ORF">BLA29_007873</name>
</gene>
<evidence type="ECO:0000313" key="2">
    <source>
        <dbReference type="EMBL" id="OTF76496.1"/>
    </source>
</evidence>
<feature type="region of interest" description="Disordered" evidence="1">
    <location>
        <begin position="127"/>
        <end position="172"/>
    </location>
</feature>
<feature type="region of interest" description="Disordered" evidence="1">
    <location>
        <begin position="56"/>
        <end position="90"/>
    </location>
</feature>
<dbReference type="EMBL" id="MUJZ01037186">
    <property type="protein sequence ID" value="OTF76496.1"/>
    <property type="molecule type" value="Genomic_DNA"/>
</dbReference>
<protein>
    <submittedName>
        <fullName evidence="2">Uncharacterized protein</fullName>
    </submittedName>
</protein>
<feature type="non-terminal residue" evidence="2">
    <location>
        <position position="319"/>
    </location>
</feature>
<dbReference type="AlphaFoldDB" id="A0A1Y3BA99"/>
<reference evidence="2 3" key="1">
    <citation type="submission" date="2017-03" db="EMBL/GenBank/DDBJ databases">
        <title>Genome Survey of Euroglyphus maynei.</title>
        <authorList>
            <person name="Arlian L.G."/>
            <person name="Morgan M.S."/>
            <person name="Rider S.D."/>
        </authorList>
    </citation>
    <scope>NUCLEOTIDE SEQUENCE [LARGE SCALE GENOMIC DNA]</scope>
    <source>
        <strain evidence="2">Arlian Lab</strain>
        <tissue evidence="2">Whole body</tissue>
    </source>
</reference>
<sequence length="319" mass="34003">MAAASAAAAALSSLYQQRLSSTNNNNNTYSITAGGPIRPTAALHAARIVQRPLGRTQSAPLPLGHPALLSGGSSSSGQSSIKQPQTTSSLVKQHIRNAVLTRASSKGQMVENVEEETEAAVAAEALMQDNDQSNQTLKKTKGNPEDISDQVIDLTNKRSANEEKSTSPNTTNIINSATAADIMFPTHLSPFRLTSTTSASNIQQAIQHQQLQQQLQQQQQQYCLPFLGVTNTASIPLPTTPLATYPFIDPTWSAFYQRAAAVTGGTCGGNYLQTTTGNSAFRSPLLSAGGSSAPTTAQLLMHHHTQNTHFPPHFLHLNH</sequence>
<accession>A0A1Y3BA99</accession>
<organism evidence="2 3">
    <name type="scientific">Euroglyphus maynei</name>
    <name type="common">Mayne's house dust mite</name>
    <dbReference type="NCBI Taxonomy" id="6958"/>
    <lineage>
        <taxon>Eukaryota</taxon>
        <taxon>Metazoa</taxon>
        <taxon>Ecdysozoa</taxon>
        <taxon>Arthropoda</taxon>
        <taxon>Chelicerata</taxon>
        <taxon>Arachnida</taxon>
        <taxon>Acari</taxon>
        <taxon>Acariformes</taxon>
        <taxon>Sarcoptiformes</taxon>
        <taxon>Astigmata</taxon>
        <taxon>Psoroptidia</taxon>
        <taxon>Analgoidea</taxon>
        <taxon>Pyroglyphidae</taxon>
        <taxon>Pyroglyphinae</taxon>
        <taxon>Euroglyphus</taxon>
    </lineage>
</organism>
<proteinExistence type="predicted"/>